<protein>
    <submittedName>
        <fullName evidence="1">Putative redox-active protein with C_GCAxxG_C_C motif</fullName>
    </submittedName>
</protein>
<accession>A0A420W644</accession>
<dbReference type="AlphaFoldDB" id="A0A420W644"/>
<dbReference type="PROSITE" id="PS51318">
    <property type="entry name" value="TAT"/>
    <property type="match status" value="1"/>
</dbReference>
<dbReference type="Proteomes" id="UP000280881">
    <property type="component" value="Unassembled WGS sequence"/>
</dbReference>
<sequence>MDRRGFLKKGLLAGVGITAGLLAENLPALASRIDDVKLPLPYVKLDPQEIADKAYSEYFKHECCDGVFRSILDALKEKVGGPYLGIPSLMFWYGGGGVAGWGTICGTLNGAAAIFNLTCKDFKPMIDVLVDWYQKEELPTYQPKVCGKVDIPHFPKSISHSPLCHVSVQRWCKVASVALKRPILYNSKERSERCARLTASVAAKTVELLNAYHFGGFKPTSVKGTQKTKMECFICHEAAMKEVE</sequence>
<dbReference type="RefSeq" id="WP_121171567.1">
    <property type="nucleotide sequence ID" value="NZ_RBIE01000003.1"/>
</dbReference>
<organism evidence="1 2">
    <name type="scientific">Thermovibrio guaymasensis</name>
    <dbReference type="NCBI Taxonomy" id="240167"/>
    <lineage>
        <taxon>Bacteria</taxon>
        <taxon>Pseudomonadati</taxon>
        <taxon>Aquificota</taxon>
        <taxon>Aquificia</taxon>
        <taxon>Desulfurobacteriales</taxon>
        <taxon>Desulfurobacteriaceae</taxon>
        <taxon>Thermovibrio</taxon>
    </lineage>
</organism>
<dbReference type="InterPro" id="IPR036280">
    <property type="entry name" value="Multihaem_cyt_sf"/>
</dbReference>
<reference evidence="1 2" key="1">
    <citation type="submission" date="2018-10" db="EMBL/GenBank/DDBJ databases">
        <title>Genomic Encyclopedia of Type Strains, Phase IV (KMG-IV): sequencing the most valuable type-strain genomes for metagenomic binning, comparative biology and taxonomic classification.</title>
        <authorList>
            <person name="Goeker M."/>
        </authorList>
    </citation>
    <scope>NUCLEOTIDE SEQUENCE [LARGE SCALE GENOMIC DNA]</scope>
    <source>
        <strain evidence="1 2">DSM 15521</strain>
    </source>
</reference>
<keyword evidence="2" id="KW-1185">Reference proteome</keyword>
<proteinExistence type="predicted"/>
<gene>
    <name evidence="1" type="ORF">C7457_1462</name>
</gene>
<dbReference type="SUPFAM" id="SSF48695">
    <property type="entry name" value="Multiheme cytochromes"/>
    <property type="match status" value="1"/>
</dbReference>
<evidence type="ECO:0000313" key="1">
    <source>
        <dbReference type="EMBL" id="RKQ60638.1"/>
    </source>
</evidence>
<dbReference type="Pfam" id="PF09719">
    <property type="entry name" value="C_GCAxxG_C_C"/>
    <property type="match status" value="1"/>
</dbReference>
<name>A0A420W644_9BACT</name>
<evidence type="ECO:0000313" key="2">
    <source>
        <dbReference type="Proteomes" id="UP000280881"/>
    </source>
</evidence>
<dbReference type="InterPro" id="IPR010181">
    <property type="entry name" value="CGCAxxGCC_motif"/>
</dbReference>
<dbReference type="OrthoDB" id="5430146at2"/>
<comment type="caution">
    <text evidence="1">The sequence shown here is derived from an EMBL/GenBank/DDBJ whole genome shotgun (WGS) entry which is preliminary data.</text>
</comment>
<dbReference type="InterPro" id="IPR006311">
    <property type="entry name" value="TAT_signal"/>
</dbReference>
<dbReference type="EMBL" id="RBIE01000003">
    <property type="protein sequence ID" value="RKQ60638.1"/>
    <property type="molecule type" value="Genomic_DNA"/>
</dbReference>